<feature type="region of interest" description="Disordered" evidence="1">
    <location>
        <begin position="27"/>
        <end position="54"/>
    </location>
</feature>
<protein>
    <submittedName>
        <fullName evidence="5">SGNH/GDSL hydrolase family protein</fullName>
    </submittedName>
</protein>
<evidence type="ECO:0000256" key="1">
    <source>
        <dbReference type="SAM" id="MobiDB-lite"/>
    </source>
</evidence>
<dbReference type="AlphaFoldDB" id="A0A5P0ZWG2"/>
<dbReference type="Proteomes" id="UP000371423">
    <property type="component" value="Unassembled WGS sequence"/>
</dbReference>
<name>A0A5P0ZWG2_9LACO</name>
<comment type="caution">
    <text evidence="5">The sequence shown here is derived from an EMBL/GenBank/DDBJ whole genome shotgun (WGS) entry which is preliminary data.</text>
</comment>
<sequence>MIKKRYLLVAILVLLMVVGVGCGQEQATKSKTTNTKTERQEKKSPTKKTTKKNTKKTMLIDLKDSKKDKLVYYALGDSLSVGLFSNNQNSRFTTLFKDKLQQGTGKNVTEINNSSVGKTVTNFGLPNVQSLIDQNPDIVTIEFGTNDSAYGIDSKNLGDFTNNLDTLVQKVQSQTKAKILLMTTWSPSDGQYIDNDAVYDRKIKEIGQKYNIPVIDLATIWRNNPKVTENDLNYSQVYNRTKDNFHPNQLGHDKIAQLLYQTVKTK</sequence>
<dbReference type="Pfam" id="PF13472">
    <property type="entry name" value="Lipase_GDSL_2"/>
    <property type="match status" value="1"/>
</dbReference>
<gene>
    <name evidence="5" type="ORF">FHL05_05640</name>
    <name evidence="4" type="ORF">FHL06_07505</name>
</gene>
<keyword evidence="2" id="KW-0732">Signal</keyword>
<dbReference type="PANTHER" id="PTHR30383:SF5">
    <property type="entry name" value="SGNH HYDROLASE-TYPE ESTERASE DOMAIN-CONTAINING PROTEIN"/>
    <property type="match status" value="1"/>
</dbReference>
<evidence type="ECO:0000313" key="6">
    <source>
        <dbReference type="Proteomes" id="UP000371423"/>
    </source>
</evidence>
<dbReference type="SUPFAM" id="SSF52266">
    <property type="entry name" value="SGNH hydrolase"/>
    <property type="match status" value="1"/>
</dbReference>
<dbReference type="EMBL" id="VDFP01000013">
    <property type="protein sequence ID" value="MQS76231.1"/>
    <property type="molecule type" value="Genomic_DNA"/>
</dbReference>
<dbReference type="Proteomes" id="UP000414364">
    <property type="component" value="Unassembled WGS sequence"/>
</dbReference>
<evidence type="ECO:0000313" key="4">
    <source>
        <dbReference type="EMBL" id="MQS76231.1"/>
    </source>
</evidence>
<dbReference type="InterPro" id="IPR013830">
    <property type="entry name" value="SGNH_hydro"/>
</dbReference>
<dbReference type="RefSeq" id="WP_153385624.1">
    <property type="nucleotide sequence ID" value="NZ_VDFO01000017.1"/>
</dbReference>
<keyword evidence="6" id="KW-1185">Reference proteome</keyword>
<keyword evidence="5" id="KW-0378">Hydrolase</keyword>
<dbReference type="PROSITE" id="PS51257">
    <property type="entry name" value="PROKAR_LIPOPROTEIN"/>
    <property type="match status" value="1"/>
</dbReference>
<dbReference type="OrthoDB" id="26855at2"/>
<evidence type="ECO:0000313" key="5">
    <source>
        <dbReference type="EMBL" id="MQS97371.1"/>
    </source>
</evidence>
<evidence type="ECO:0000313" key="7">
    <source>
        <dbReference type="Proteomes" id="UP000414364"/>
    </source>
</evidence>
<proteinExistence type="predicted"/>
<accession>A0A5P0ZWG2</accession>
<dbReference type="PANTHER" id="PTHR30383">
    <property type="entry name" value="THIOESTERASE 1/PROTEASE 1/LYSOPHOSPHOLIPASE L1"/>
    <property type="match status" value="1"/>
</dbReference>
<dbReference type="InterPro" id="IPR036514">
    <property type="entry name" value="SGNH_hydro_sf"/>
</dbReference>
<dbReference type="EMBL" id="VDFO01000017">
    <property type="protein sequence ID" value="MQS97371.1"/>
    <property type="molecule type" value="Genomic_DNA"/>
</dbReference>
<organism evidence="5 6">
    <name type="scientific">Companilactobacillus halodurans</name>
    <dbReference type="NCBI Taxonomy" id="2584183"/>
    <lineage>
        <taxon>Bacteria</taxon>
        <taxon>Bacillati</taxon>
        <taxon>Bacillota</taxon>
        <taxon>Bacilli</taxon>
        <taxon>Lactobacillales</taxon>
        <taxon>Lactobacillaceae</taxon>
        <taxon>Companilactobacillus</taxon>
    </lineage>
</organism>
<feature type="chain" id="PRO_5044622375" evidence="2">
    <location>
        <begin position="23"/>
        <end position="266"/>
    </location>
</feature>
<dbReference type="GO" id="GO:0004622">
    <property type="term" value="F:phosphatidylcholine lysophospholipase activity"/>
    <property type="evidence" value="ECO:0007669"/>
    <property type="project" value="TreeGrafter"/>
</dbReference>
<reference evidence="6 7" key="1">
    <citation type="journal article" date="2019" name="Syst. Appl. Microbiol.">
        <title>Polyphasic characterization of two novel Lactobacillus spp. isolated from blown salami packages: Description of Lactobacillus halodurans sp. nov. and Lactobacillus salsicarnum sp. nov.</title>
        <authorList>
            <person name="Schuster J.A."/>
            <person name="Klingl A."/>
            <person name="Vogel R.F."/>
            <person name="Ehrmann M.A."/>
        </authorList>
    </citation>
    <scope>NUCLEOTIDE SEQUENCE [LARGE SCALE GENOMIC DNA]</scope>
    <source>
        <strain evidence="5 6">TMW 1.1920</strain>
        <strain evidence="4 7">TMW 1.2172</strain>
    </source>
</reference>
<feature type="compositionally biased region" description="Basic residues" evidence="1">
    <location>
        <begin position="45"/>
        <end position="54"/>
    </location>
</feature>
<evidence type="ECO:0000259" key="3">
    <source>
        <dbReference type="Pfam" id="PF13472"/>
    </source>
</evidence>
<dbReference type="Gene3D" id="3.40.50.1110">
    <property type="entry name" value="SGNH hydrolase"/>
    <property type="match status" value="1"/>
</dbReference>
<dbReference type="InterPro" id="IPR051532">
    <property type="entry name" value="Ester_Hydrolysis_Enzymes"/>
</dbReference>
<feature type="signal peptide" evidence="2">
    <location>
        <begin position="1"/>
        <end position="22"/>
    </location>
</feature>
<dbReference type="CDD" id="cd00229">
    <property type="entry name" value="SGNH_hydrolase"/>
    <property type="match status" value="1"/>
</dbReference>
<feature type="domain" description="SGNH hydrolase-type esterase" evidence="3">
    <location>
        <begin position="74"/>
        <end position="253"/>
    </location>
</feature>
<evidence type="ECO:0000256" key="2">
    <source>
        <dbReference type="SAM" id="SignalP"/>
    </source>
</evidence>